<dbReference type="EMBL" id="CADCUB010000001">
    <property type="protein sequence ID" value="CAA9302529.1"/>
    <property type="molecule type" value="Genomic_DNA"/>
</dbReference>
<evidence type="ECO:0000313" key="7">
    <source>
        <dbReference type="EMBL" id="CAA9302529.1"/>
    </source>
</evidence>
<feature type="transmembrane region" description="Helical" evidence="6">
    <location>
        <begin position="147"/>
        <end position="165"/>
    </location>
</feature>
<keyword evidence="4 6" id="KW-1133">Transmembrane helix</keyword>
<evidence type="ECO:0000256" key="5">
    <source>
        <dbReference type="ARBA" id="ARBA00023136"/>
    </source>
</evidence>
<organism evidence="7">
    <name type="scientific">uncultured Frankineae bacterium</name>
    <dbReference type="NCBI Taxonomy" id="437475"/>
    <lineage>
        <taxon>Bacteria</taxon>
        <taxon>Bacillati</taxon>
        <taxon>Actinomycetota</taxon>
        <taxon>Actinomycetes</taxon>
        <taxon>Frankiales</taxon>
        <taxon>environmental samples</taxon>
    </lineage>
</organism>
<evidence type="ECO:0000256" key="6">
    <source>
        <dbReference type="SAM" id="Phobius"/>
    </source>
</evidence>
<gene>
    <name evidence="7" type="ORF">AVDCRST_MAG07-974</name>
</gene>
<evidence type="ECO:0000256" key="3">
    <source>
        <dbReference type="ARBA" id="ARBA00022692"/>
    </source>
</evidence>
<evidence type="ECO:0000256" key="4">
    <source>
        <dbReference type="ARBA" id="ARBA00022989"/>
    </source>
</evidence>
<feature type="transmembrane region" description="Helical" evidence="6">
    <location>
        <begin position="122"/>
        <end position="141"/>
    </location>
</feature>
<comment type="subcellular location">
    <subcellularLocation>
        <location evidence="1">Cell membrane</location>
        <topology evidence="1">Multi-pass membrane protein</topology>
    </subcellularLocation>
</comment>
<reference evidence="7" key="1">
    <citation type="submission" date="2020-02" db="EMBL/GenBank/DDBJ databases">
        <authorList>
            <person name="Meier V. D."/>
        </authorList>
    </citation>
    <scope>NUCLEOTIDE SEQUENCE</scope>
    <source>
        <strain evidence="7">AVDCRST_MAG07</strain>
    </source>
</reference>
<feature type="transmembrane region" description="Helical" evidence="6">
    <location>
        <begin position="185"/>
        <end position="207"/>
    </location>
</feature>
<keyword evidence="5 6" id="KW-0472">Membrane</keyword>
<accession>A0A6J4KD79</accession>
<protein>
    <submittedName>
        <fullName evidence="7">Uncharacterized protein</fullName>
    </submittedName>
</protein>
<dbReference type="Pfam" id="PF03706">
    <property type="entry name" value="LPG_synthase_TM"/>
    <property type="match status" value="1"/>
</dbReference>
<feature type="transmembrane region" description="Helical" evidence="6">
    <location>
        <begin position="269"/>
        <end position="288"/>
    </location>
</feature>
<dbReference type="GO" id="GO:0005886">
    <property type="term" value="C:plasma membrane"/>
    <property type="evidence" value="ECO:0007669"/>
    <property type="project" value="UniProtKB-SubCell"/>
</dbReference>
<keyword evidence="3 6" id="KW-0812">Transmembrane</keyword>
<keyword evidence="2" id="KW-1003">Cell membrane</keyword>
<feature type="transmembrane region" description="Helical" evidence="6">
    <location>
        <begin position="243"/>
        <end position="263"/>
    </location>
</feature>
<feature type="transmembrane region" description="Helical" evidence="6">
    <location>
        <begin position="18"/>
        <end position="36"/>
    </location>
</feature>
<evidence type="ECO:0000256" key="1">
    <source>
        <dbReference type="ARBA" id="ARBA00004651"/>
    </source>
</evidence>
<dbReference type="AlphaFoldDB" id="A0A6J4KD79"/>
<dbReference type="InterPro" id="IPR022791">
    <property type="entry name" value="L-PG_synthase/AglD"/>
</dbReference>
<proteinExistence type="predicted"/>
<sequence length="304" mass="31308">MPWSGAPSTAALGRHRTAVLRTALVAVALAVPLLTLPSLPRLSWWPALLGLLPWVVGKYVLCPLRWHALSASGRSRAWHVRAYAESELCGLLTPGHVGADAWRVRRLTRTGMSTPDAVAEAGLDRLVGALGLAAFVAVSATALPVRMLLTALGLAALAVAAAVLVGRRRPDWVPHRRLPRGRALVLGVLLSVGYQLSICLLLLGTVMATGHTLGPLALLGAFGASQIAGAVPGPHGASPRDGALVVALAGLGLPWQAALGAVALKATLAWLPALLLGGVSLLLARLVADRWHAGGTSARVATPA</sequence>
<evidence type="ECO:0000256" key="2">
    <source>
        <dbReference type="ARBA" id="ARBA00022475"/>
    </source>
</evidence>
<feature type="transmembrane region" description="Helical" evidence="6">
    <location>
        <begin position="42"/>
        <end position="61"/>
    </location>
</feature>
<name>A0A6J4KD79_9ACTN</name>